<feature type="region of interest" description="Disordered" evidence="1">
    <location>
        <begin position="22"/>
        <end position="198"/>
    </location>
</feature>
<feature type="compositionally biased region" description="Polar residues" evidence="1">
    <location>
        <begin position="140"/>
        <end position="150"/>
    </location>
</feature>
<dbReference type="EMBL" id="MU001681">
    <property type="protein sequence ID" value="KAF2457094.1"/>
    <property type="molecule type" value="Genomic_DNA"/>
</dbReference>
<reference evidence="2" key="1">
    <citation type="journal article" date="2020" name="Stud. Mycol.">
        <title>101 Dothideomycetes genomes: a test case for predicting lifestyles and emergence of pathogens.</title>
        <authorList>
            <person name="Haridas S."/>
            <person name="Albert R."/>
            <person name="Binder M."/>
            <person name="Bloem J."/>
            <person name="Labutti K."/>
            <person name="Salamov A."/>
            <person name="Andreopoulos B."/>
            <person name="Baker S."/>
            <person name="Barry K."/>
            <person name="Bills G."/>
            <person name="Bluhm B."/>
            <person name="Cannon C."/>
            <person name="Castanera R."/>
            <person name="Culley D."/>
            <person name="Daum C."/>
            <person name="Ezra D."/>
            <person name="Gonzalez J."/>
            <person name="Henrissat B."/>
            <person name="Kuo A."/>
            <person name="Liang C."/>
            <person name="Lipzen A."/>
            <person name="Lutzoni F."/>
            <person name="Magnuson J."/>
            <person name="Mondo S."/>
            <person name="Nolan M."/>
            <person name="Ohm R."/>
            <person name="Pangilinan J."/>
            <person name="Park H.-J."/>
            <person name="Ramirez L."/>
            <person name="Alfaro M."/>
            <person name="Sun H."/>
            <person name="Tritt A."/>
            <person name="Yoshinaga Y."/>
            <person name="Zwiers L.-H."/>
            <person name="Turgeon B."/>
            <person name="Goodwin S."/>
            <person name="Spatafora J."/>
            <person name="Crous P."/>
            <person name="Grigoriev I."/>
        </authorList>
    </citation>
    <scope>NUCLEOTIDE SEQUENCE</scope>
    <source>
        <strain evidence="2">ATCC 16933</strain>
    </source>
</reference>
<gene>
    <name evidence="2" type="ORF">BDY21DRAFT_344912</name>
</gene>
<keyword evidence="3" id="KW-1185">Reference proteome</keyword>
<accession>A0A6A6NZY2</accession>
<feature type="compositionally biased region" description="Polar residues" evidence="1">
    <location>
        <begin position="22"/>
        <end position="32"/>
    </location>
</feature>
<proteinExistence type="predicted"/>
<dbReference type="AlphaFoldDB" id="A0A6A6NZY2"/>
<protein>
    <submittedName>
        <fullName evidence="2">Uncharacterized protein</fullName>
    </submittedName>
</protein>
<evidence type="ECO:0000256" key="1">
    <source>
        <dbReference type="SAM" id="MobiDB-lite"/>
    </source>
</evidence>
<feature type="compositionally biased region" description="Pro residues" evidence="1">
    <location>
        <begin position="151"/>
        <end position="165"/>
    </location>
</feature>
<sequence>MHPPFAHPHLLFYSACTMYKNPRTQPNANAPTQDPRLAFTDLRTPSTKPFDRLRIPAPPNHLSFLPMRKNKKEQNRKTKKKGWKTKYLTQESKKAPRATRPHLTATPFQPAPSPRARGRSATLPNAVTHSPRIQEKNENKAQAIQQHLNTSPPPIFAPSPPPSATPSPSSSSAAPAASPPPSSDPEVPAASAAAAAAA</sequence>
<name>A0A6A6NZY2_9PEZI</name>
<feature type="compositionally biased region" description="Low complexity" evidence="1">
    <location>
        <begin position="184"/>
        <end position="198"/>
    </location>
</feature>
<dbReference type="Proteomes" id="UP000799766">
    <property type="component" value="Unassembled WGS sequence"/>
</dbReference>
<evidence type="ECO:0000313" key="2">
    <source>
        <dbReference type="EMBL" id="KAF2457094.1"/>
    </source>
</evidence>
<feature type="compositionally biased region" description="Low complexity" evidence="1">
    <location>
        <begin position="166"/>
        <end position="176"/>
    </location>
</feature>
<organism evidence="2 3">
    <name type="scientific">Lineolata rhizophorae</name>
    <dbReference type="NCBI Taxonomy" id="578093"/>
    <lineage>
        <taxon>Eukaryota</taxon>
        <taxon>Fungi</taxon>
        <taxon>Dikarya</taxon>
        <taxon>Ascomycota</taxon>
        <taxon>Pezizomycotina</taxon>
        <taxon>Dothideomycetes</taxon>
        <taxon>Dothideomycetes incertae sedis</taxon>
        <taxon>Lineolatales</taxon>
        <taxon>Lineolataceae</taxon>
        <taxon>Lineolata</taxon>
    </lineage>
</organism>
<feature type="non-terminal residue" evidence="2">
    <location>
        <position position="198"/>
    </location>
</feature>
<evidence type="ECO:0000313" key="3">
    <source>
        <dbReference type="Proteomes" id="UP000799766"/>
    </source>
</evidence>